<keyword evidence="5" id="KW-0862">Zinc</keyword>
<feature type="domain" description="PH" evidence="11">
    <location>
        <begin position="273"/>
        <end position="368"/>
    </location>
</feature>
<feature type="compositionally biased region" description="Polar residues" evidence="10">
    <location>
        <begin position="400"/>
        <end position="419"/>
    </location>
</feature>
<dbReference type="SUPFAM" id="SSF103657">
    <property type="entry name" value="BAR/IMD domain-like"/>
    <property type="match status" value="1"/>
</dbReference>
<feature type="coiled-coil region" evidence="9">
    <location>
        <begin position="217"/>
        <end position="244"/>
    </location>
</feature>
<dbReference type="Pfam" id="PF01412">
    <property type="entry name" value="ArfGap"/>
    <property type="match status" value="1"/>
</dbReference>
<dbReference type="SUPFAM" id="SSF48403">
    <property type="entry name" value="Ankyrin repeat"/>
    <property type="match status" value="1"/>
</dbReference>
<evidence type="ECO:0000256" key="9">
    <source>
        <dbReference type="SAM" id="Coils"/>
    </source>
</evidence>
<evidence type="ECO:0000256" key="10">
    <source>
        <dbReference type="SAM" id="MobiDB-lite"/>
    </source>
</evidence>
<dbReference type="PROSITE" id="PS50088">
    <property type="entry name" value="ANK_REPEAT"/>
    <property type="match status" value="2"/>
</dbReference>
<dbReference type="FunFam" id="2.30.29.30:FF:000026">
    <property type="entry name" value="Arf-GAP with coiled-coil, ANK repeat and PH domain-containing protein 2"/>
    <property type="match status" value="1"/>
</dbReference>
<evidence type="ECO:0000256" key="3">
    <source>
        <dbReference type="ARBA" id="ARBA00022737"/>
    </source>
</evidence>
<evidence type="ECO:0008006" key="15">
    <source>
        <dbReference type="Google" id="ProtNLM"/>
    </source>
</evidence>
<dbReference type="FunFam" id="1.10.220.150:FF:000009">
    <property type="entry name" value="stromal membrane-associated protein 1 isoform X1"/>
    <property type="match status" value="1"/>
</dbReference>
<dbReference type="InterPro" id="IPR045258">
    <property type="entry name" value="ACAP1/2/3-like"/>
</dbReference>
<dbReference type="InterPro" id="IPR027267">
    <property type="entry name" value="AH/BAR_dom_sf"/>
</dbReference>
<dbReference type="InterPro" id="IPR038508">
    <property type="entry name" value="ArfGAP_dom_sf"/>
</dbReference>
<comment type="caution">
    <text evidence="13">The sequence shown here is derived from an EMBL/GenBank/DDBJ whole genome shotgun (WGS) entry which is preliminary data.</text>
</comment>
<keyword evidence="1" id="KW-0343">GTPase activation</keyword>
<gene>
    <name evidence="13" type="ORF">ONE63_008484</name>
</gene>
<feature type="region of interest" description="Disordered" evidence="10">
    <location>
        <begin position="646"/>
        <end position="668"/>
    </location>
</feature>
<sequence length="846" mass="95063">MTPVIEFEECLRDSPKFRATLDEQEQNIEQLEQRLEKVLKTCGQMVDSGRNYVTQQSQFIHSLWDLSAHFRDDPEVASPLNKFIPALQEMNKFQNILLDQASRTVLKNLQTFIKGNIKNAKESRHYLEKISGDLDGALTRNAQVPKSRPAEAEEAQNILSATRSCFRHTALDHVRVLSLLQARKRHEVLGTLLSYMHAWSTFFHQGSDLTQDLDPFMKELGDNITKLQTEANKLEKEMENRHSLVTSKDCVISDKKDNEEGPHDEVRDTVSNVPSIQGYLFKRTSNAFKTWNRRWFSLQDNQLVYRKRSGEDLTIMEEDLRLCTVKPVVEGDRRYCFEVVSPNKSHILQADSEEMYQAWIEAMQKGIGAAFQRAMSTGYEIGISHPSSSPRSQSSIPSGRNVSPKSAGSGTSHLSLLPSNTPPKPKRTRVWEQLINIPGNEVCCDCGQEKPGWASINLGITLCIGCSGVHRSLGVHYSKVRSLTLDQWEPEILKVMAELGNAIVNRTYQAVADPAYIIATPNCSSAIRETWIKAKYVERKFVKQLPVSPSDRISRPALGKKWTVRRLRRRPQSRDSRNSRSTQYTPLAKESESVKEDSDNVGIPESENTVDVSDRKSTTSGDSDKDKTVNAEVLLFGEKLEKAPLGGSIELSSDEDSTEGEEEKSIGEEDISKLHPDLLLYMAAAAHNLPVMCEAFALGANKNWANLKDLNRSPLHQAVFSGSVMACEYLLLNGASINIQDEKGKTPLHIAVEQGHTAQVCLLLKHRADQHVKDSDNLEPLDIAVREANADIVTLLRLGLLDEEMKSSDMTSQGDDTFNDVVRDFSQLAMSHPERLMRPPTNRENE</sequence>
<feature type="region of interest" description="Disordered" evidence="10">
    <location>
        <begin position="382"/>
        <end position="426"/>
    </location>
</feature>
<protein>
    <recommendedName>
        <fullName evidence="15">Arf-GAP with coiled-coil, ANK repeat and PH domain-containing protein 2</fullName>
    </recommendedName>
</protein>
<keyword evidence="2" id="KW-0479">Metal-binding</keyword>
<dbReference type="InterPro" id="IPR002110">
    <property type="entry name" value="Ankyrin_rpt"/>
</dbReference>
<organism evidence="13 14">
    <name type="scientific">Megalurothrips usitatus</name>
    <name type="common">bean blossom thrips</name>
    <dbReference type="NCBI Taxonomy" id="439358"/>
    <lineage>
        <taxon>Eukaryota</taxon>
        <taxon>Metazoa</taxon>
        <taxon>Ecdysozoa</taxon>
        <taxon>Arthropoda</taxon>
        <taxon>Hexapoda</taxon>
        <taxon>Insecta</taxon>
        <taxon>Pterygota</taxon>
        <taxon>Neoptera</taxon>
        <taxon>Paraneoptera</taxon>
        <taxon>Thysanoptera</taxon>
        <taxon>Terebrantia</taxon>
        <taxon>Thripoidea</taxon>
        <taxon>Thripidae</taxon>
        <taxon>Megalurothrips</taxon>
    </lineage>
</organism>
<dbReference type="Pfam" id="PF00169">
    <property type="entry name" value="PH"/>
    <property type="match status" value="1"/>
</dbReference>
<dbReference type="Gene3D" id="1.25.40.20">
    <property type="entry name" value="Ankyrin repeat-containing domain"/>
    <property type="match status" value="1"/>
</dbReference>
<dbReference type="Gene3D" id="2.30.29.30">
    <property type="entry name" value="Pleckstrin-homology domain (PH domain)/Phosphotyrosine-binding domain (PTB)"/>
    <property type="match status" value="1"/>
</dbReference>
<feature type="coiled-coil region" evidence="9">
    <location>
        <begin position="14"/>
        <end position="41"/>
    </location>
</feature>
<feature type="compositionally biased region" description="Acidic residues" evidence="10">
    <location>
        <begin position="652"/>
        <end position="662"/>
    </location>
</feature>
<evidence type="ECO:0000259" key="11">
    <source>
        <dbReference type="PROSITE" id="PS50003"/>
    </source>
</evidence>
<evidence type="ECO:0000256" key="2">
    <source>
        <dbReference type="ARBA" id="ARBA00022723"/>
    </source>
</evidence>
<dbReference type="SMART" id="SM00248">
    <property type="entry name" value="ANK"/>
    <property type="match status" value="3"/>
</dbReference>
<dbReference type="CDD" id="cd08835">
    <property type="entry name" value="ArfGap_ACAP"/>
    <property type="match status" value="1"/>
</dbReference>
<dbReference type="FunFam" id="1.20.1270.60:FF:000025">
    <property type="entry name" value="arf-GAP with coiled-coil, ANK repeat and PH domain-containing protein 2"/>
    <property type="match status" value="1"/>
</dbReference>
<dbReference type="PROSITE" id="PS50115">
    <property type="entry name" value="ARFGAP"/>
    <property type="match status" value="1"/>
</dbReference>
<dbReference type="Pfam" id="PF16746">
    <property type="entry name" value="BAR_3"/>
    <property type="match status" value="1"/>
</dbReference>
<keyword evidence="4 8" id="KW-0863">Zinc-finger</keyword>
<dbReference type="SMART" id="SM00105">
    <property type="entry name" value="ArfGap"/>
    <property type="match status" value="1"/>
</dbReference>
<keyword evidence="9" id="KW-0175">Coiled coil</keyword>
<proteinExistence type="predicted"/>
<dbReference type="GO" id="GO:0005737">
    <property type="term" value="C:cytoplasm"/>
    <property type="evidence" value="ECO:0007669"/>
    <property type="project" value="InterPro"/>
</dbReference>
<evidence type="ECO:0000256" key="5">
    <source>
        <dbReference type="ARBA" id="ARBA00022833"/>
    </source>
</evidence>
<feature type="compositionally biased region" description="Basic and acidic residues" evidence="10">
    <location>
        <begin position="612"/>
        <end position="626"/>
    </location>
</feature>
<dbReference type="Gene3D" id="1.20.1270.60">
    <property type="entry name" value="Arfaptin homology (AH) domain/BAR domain"/>
    <property type="match status" value="1"/>
</dbReference>
<dbReference type="PROSITE" id="PS50297">
    <property type="entry name" value="ANK_REP_REGION"/>
    <property type="match status" value="2"/>
</dbReference>
<dbReference type="InterPro" id="IPR037278">
    <property type="entry name" value="ARFGAP/RecO"/>
</dbReference>
<dbReference type="PRINTS" id="PR00405">
    <property type="entry name" value="REVINTRACTNG"/>
</dbReference>
<dbReference type="InterPro" id="IPR004148">
    <property type="entry name" value="BAR_dom"/>
</dbReference>
<dbReference type="CDD" id="cd13250">
    <property type="entry name" value="PH_ACAP"/>
    <property type="match status" value="1"/>
</dbReference>
<feature type="repeat" description="ANK" evidence="7">
    <location>
        <begin position="743"/>
        <end position="775"/>
    </location>
</feature>
<dbReference type="EMBL" id="JAPTSV010000006">
    <property type="protein sequence ID" value="KAJ1526936.1"/>
    <property type="molecule type" value="Genomic_DNA"/>
</dbReference>
<reference evidence="13" key="1">
    <citation type="submission" date="2022-12" db="EMBL/GenBank/DDBJ databases">
        <title>Chromosome-level genome assembly of the bean flower thrips Megalurothrips usitatus.</title>
        <authorList>
            <person name="Ma L."/>
            <person name="Liu Q."/>
            <person name="Li H."/>
            <person name="Cai W."/>
        </authorList>
    </citation>
    <scope>NUCLEOTIDE SEQUENCE</scope>
    <source>
        <strain evidence="13">Cailab_2022a</strain>
    </source>
</reference>
<evidence type="ECO:0000259" key="12">
    <source>
        <dbReference type="PROSITE" id="PS50115"/>
    </source>
</evidence>
<keyword evidence="6 7" id="KW-0040">ANK repeat</keyword>
<dbReference type="InterPro" id="IPR036770">
    <property type="entry name" value="Ankyrin_rpt-contain_sf"/>
</dbReference>
<evidence type="ECO:0000256" key="7">
    <source>
        <dbReference type="PROSITE-ProRule" id="PRU00023"/>
    </source>
</evidence>
<name>A0AAV7XTX8_9NEOP</name>
<dbReference type="PANTHER" id="PTHR23180">
    <property type="entry name" value="CENTAURIN/ARF"/>
    <property type="match status" value="1"/>
</dbReference>
<evidence type="ECO:0000256" key="1">
    <source>
        <dbReference type="ARBA" id="ARBA00022468"/>
    </source>
</evidence>
<evidence type="ECO:0000313" key="13">
    <source>
        <dbReference type="EMBL" id="KAJ1526936.1"/>
    </source>
</evidence>
<accession>A0AAV7XTX8</accession>
<dbReference type="PROSITE" id="PS50003">
    <property type="entry name" value="PH_DOMAIN"/>
    <property type="match status" value="1"/>
</dbReference>
<evidence type="ECO:0000256" key="6">
    <source>
        <dbReference type="ARBA" id="ARBA00023043"/>
    </source>
</evidence>
<dbReference type="GO" id="GO:0005096">
    <property type="term" value="F:GTPase activator activity"/>
    <property type="evidence" value="ECO:0007669"/>
    <property type="project" value="UniProtKB-KW"/>
</dbReference>
<dbReference type="SMART" id="SM00233">
    <property type="entry name" value="PH"/>
    <property type="match status" value="1"/>
</dbReference>
<dbReference type="Pfam" id="PF12796">
    <property type="entry name" value="Ank_2"/>
    <property type="match status" value="1"/>
</dbReference>
<dbReference type="Proteomes" id="UP001075354">
    <property type="component" value="Chromosome 6"/>
</dbReference>
<dbReference type="PANTHER" id="PTHR23180:SF399">
    <property type="entry name" value="BLOWN FUSE, ISOFORM A-RELATED"/>
    <property type="match status" value="1"/>
</dbReference>
<dbReference type="InterPro" id="IPR011993">
    <property type="entry name" value="PH-like_dom_sf"/>
</dbReference>
<feature type="domain" description="Arf-GAP" evidence="12">
    <location>
        <begin position="428"/>
        <end position="552"/>
    </location>
</feature>
<evidence type="ECO:0000256" key="8">
    <source>
        <dbReference type="PROSITE-ProRule" id="PRU00288"/>
    </source>
</evidence>
<evidence type="ECO:0000256" key="4">
    <source>
        <dbReference type="ARBA" id="ARBA00022771"/>
    </source>
</evidence>
<keyword evidence="14" id="KW-1185">Reference proteome</keyword>
<dbReference type="CDD" id="cd07603">
    <property type="entry name" value="BAR_ACAPs"/>
    <property type="match status" value="1"/>
</dbReference>
<feature type="region of interest" description="Disordered" evidence="10">
    <location>
        <begin position="564"/>
        <end position="626"/>
    </location>
</feature>
<dbReference type="AlphaFoldDB" id="A0AAV7XTX8"/>
<dbReference type="SUPFAM" id="SSF50729">
    <property type="entry name" value="PH domain-like"/>
    <property type="match status" value="1"/>
</dbReference>
<keyword evidence="3" id="KW-0677">Repeat</keyword>
<feature type="compositionally biased region" description="Low complexity" evidence="10">
    <location>
        <begin position="382"/>
        <end position="398"/>
    </location>
</feature>
<dbReference type="GO" id="GO:0008270">
    <property type="term" value="F:zinc ion binding"/>
    <property type="evidence" value="ECO:0007669"/>
    <property type="project" value="UniProtKB-KW"/>
</dbReference>
<dbReference type="InterPro" id="IPR001849">
    <property type="entry name" value="PH_domain"/>
</dbReference>
<feature type="compositionally biased region" description="Basic and acidic residues" evidence="10">
    <location>
        <begin position="589"/>
        <end position="598"/>
    </location>
</feature>
<feature type="repeat" description="ANK" evidence="7">
    <location>
        <begin position="710"/>
        <end position="742"/>
    </location>
</feature>
<dbReference type="InterPro" id="IPR001164">
    <property type="entry name" value="ArfGAP_dom"/>
</dbReference>
<evidence type="ECO:0000313" key="14">
    <source>
        <dbReference type="Proteomes" id="UP001075354"/>
    </source>
</evidence>
<dbReference type="Gene3D" id="1.10.220.150">
    <property type="entry name" value="Arf GTPase activating protein"/>
    <property type="match status" value="1"/>
</dbReference>
<dbReference type="SUPFAM" id="SSF57863">
    <property type="entry name" value="ArfGap/RecO-like zinc finger"/>
    <property type="match status" value="1"/>
</dbReference>